<feature type="domain" description="Polysaccharide pyruvyl transferase" evidence="1">
    <location>
        <begin position="13"/>
        <end position="308"/>
    </location>
</feature>
<gene>
    <name evidence="2" type="ORF">HMPREF1077_03114</name>
</gene>
<dbReference type="RefSeq" id="WP_008157994.1">
    <property type="nucleotide sequence ID" value="NZ_JH976467.1"/>
</dbReference>
<dbReference type="eggNOG" id="COG2327">
    <property type="taxonomic scope" value="Bacteria"/>
</dbReference>
<organism evidence="2 3">
    <name type="scientific">Parabacteroides johnsonii CL02T12C29</name>
    <dbReference type="NCBI Taxonomy" id="999419"/>
    <lineage>
        <taxon>Bacteria</taxon>
        <taxon>Pseudomonadati</taxon>
        <taxon>Bacteroidota</taxon>
        <taxon>Bacteroidia</taxon>
        <taxon>Bacteroidales</taxon>
        <taxon>Tannerellaceae</taxon>
        <taxon>Parabacteroides</taxon>
    </lineage>
</organism>
<proteinExistence type="predicted"/>
<dbReference type="InterPro" id="IPR007345">
    <property type="entry name" value="Polysacch_pyruvyl_Trfase"/>
</dbReference>
<protein>
    <recommendedName>
        <fullName evidence="1">Polysaccharide pyruvyl transferase domain-containing protein</fullName>
    </recommendedName>
</protein>
<comment type="caution">
    <text evidence="2">The sequence shown here is derived from an EMBL/GenBank/DDBJ whole genome shotgun (WGS) entry which is preliminary data.</text>
</comment>
<dbReference type="Proteomes" id="UP000001218">
    <property type="component" value="Unassembled WGS sequence"/>
</dbReference>
<reference evidence="2 3" key="1">
    <citation type="submission" date="2012-02" db="EMBL/GenBank/DDBJ databases">
        <title>The Genome Sequence of Parabacteroides johnsonii CL02T12C29.</title>
        <authorList>
            <consortium name="The Broad Institute Genome Sequencing Platform"/>
            <person name="Earl A."/>
            <person name="Ward D."/>
            <person name="Feldgarden M."/>
            <person name="Gevers D."/>
            <person name="Zitomersky N.L."/>
            <person name="Coyne M.J."/>
            <person name="Comstock L.E."/>
            <person name="Young S.K."/>
            <person name="Zeng Q."/>
            <person name="Gargeya S."/>
            <person name="Fitzgerald M."/>
            <person name="Haas B."/>
            <person name="Abouelleil A."/>
            <person name="Alvarado L."/>
            <person name="Arachchi H.M."/>
            <person name="Berlin A."/>
            <person name="Chapman S.B."/>
            <person name="Gearin G."/>
            <person name="Goldberg J."/>
            <person name="Griggs A."/>
            <person name="Gujja S."/>
            <person name="Hansen M."/>
            <person name="Heiman D."/>
            <person name="Howarth C."/>
            <person name="Larimer J."/>
            <person name="Lui A."/>
            <person name="MacDonald P.J.P."/>
            <person name="McCowen C."/>
            <person name="Montmayeur A."/>
            <person name="Murphy C."/>
            <person name="Neiman D."/>
            <person name="Pearson M."/>
            <person name="Priest M."/>
            <person name="Roberts A."/>
            <person name="Saif S."/>
            <person name="Shea T."/>
            <person name="Sisk P."/>
            <person name="Stolte C."/>
            <person name="Sykes S."/>
            <person name="Wortman J."/>
            <person name="Nusbaum C."/>
            <person name="Birren B."/>
        </authorList>
    </citation>
    <scope>NUCLEOTIDE SEQUENCE [LARGE SCALE GENOMIC DNA]</scope>
    <source>
        <strain evidence="2 3">CL02T12C29</strain>
    </source>
</reference>
<accession>K5Z658</accession>
<dbReference type="OrthoDB" id="9799278at2"/>
<dbReference type="AlphaFoldDB" id="K5Z658"/>
<dbReference type="HOGENOM" id="CLU_025617_1_0_10"/>
<sequence>MKIGILTLHSGANYGGTLQCIALYNILKEKGHDVDVIDFKPQLTCSFFKRLLYNFLSIRSFNDLYGMFRHKSDKSNKVLNKALYYIFETYRNNLLSFSELCDELSISNAMKSYDVIIVGSDQVWSSTVRTHLSYMGDWQPPFIGRLYSYAACATTTKYPIVRKRKIKNLLNKFCIISVRDECSCNFVRQFIQKDNVRIDLDPTLLYSFDGMLPSEAQSEKFILVYVLGQEIPGGNKVAIDKIKQVVNENVKVVALTVYDEDVSYADQTIKTASPTEWMWYIKNALFVFTDSFHGEVFSIKFDKDFYVYYVEKNRASRIISLSHLFHVEDRMVTHIKDINGEFKKNIDKKDFESVKASSLSYLNEITK</sequence>
<evidence type="ECO:0000313" key="3">
    <source>
        <dbReference type="Proteomes" id="UP000001218"/>
    </source>
</evidence>
<name>K5Z658_9BACT</name>
<evidence type="ECO:0000313" key="2">
    <source>
        <dbReference type="EMBL" id="EKN06846.1"/>
    </source>
</evidence>
<dbReference type="EMBL" id="AGZP01000028">
    <property type="protein sequence ID" value="EKN06846.1"/>
    <property type="molecule type" value="Genomic_DNA"/>
</dbReference>
<evidence type="ECO:0000259" key="1">
    <source>
        <dbReference type="Pfam" id="PF04230"/>
    </source>
</evidence>
<dbReference type="Pfam" id="PF04230">
    <property type="entry name" value="PS_pyruv_trans"/>
    <property type="match status" value="1"/>
</dbReference>
<dbReference type="PATRIC" id="fig|999419.3.peg.3186"/>